<dbReference type="SUPFAM" id="SSF55729">
    <property type="entry name" value="Acyl-CoA N-acyltransferases (Nat)"/>
    <property type="match status" value="1"/>
</dbReference>
<evidence type="ECO:0000313" key="2">
    <source>
        <dbReference type="EMBL" id="KXO14654.1"/>
    </source>
</evidence>
<sequence>MLYNRRKLGENMQVSTNAQRYTLRALEPEDLELLYSIENDDSIWKIGASNVPYSKYVLRDYIANSHNDIYMDGQVRLMIENEPKEAIGLVDLINFNPTHSRAELAIVLVETYRYQGIGQAVVKEICRYADEILHLNQIYAIVDKNNQPCLQCLQSIGFEEGAVLKRWLYTNKAYTDALLLQYFL</sequence>
<dbReference type="eggNOG" id="COG1670">
    <property type="taxonomic scope" value="Bacteria"/>
</dbReference>
<feature type="domain" description="N-acetyltransferase" evidence="1">
    <location>
        <begin position="21"/>
        <end position="181"/>
    </location>
</feature>
<protein>
    <submittedName>
        <fullName evidence="2">Acetyltransferase, GNAT family</fullName>
    </submittedName>
</protein>
<dbReference type="PATRIC" id="fig|28125.4.peg.2375"/>
<dbReference type="AlphaFoldDB" id="A0A137SQF8"/>
<dbReference type="PROSITE" id="PS51186">
    <property type="entry name" value="GNAT"/>
    <property type="match status" value="1"/>
</dbReference>
<accession>A0A137SQF8</accession>
<dbReference type="InterPro" id="IPR016181">
    <property type="entry name" value="Acyl_CoA_acyltransferase"/>
</dbReference>
<dbReference type="Pfam" id="PF13302">
    <property type="entry name" value="Acetyltransf_3"/>
    <property type="match status" value="1"/>
</dbReference>
<dbReference type="STRING" id="28125.HMPREF3202_02381"/>
<dbReference type="Proteomes" id="UP000070093">
    <property type="component" value="Unassembled WGS sequence"/>
</dbReference>
<gene>
    <name evidence="2" type="ORF">HMPREF3202_02381</name>
</gene>
<dbReference type="PANTHER" id="PTHR43415:SF3">
    <property type="entry name" value="GNAT-FAMILY ACETYLTRANSFERASE"/>
    <property type="match status" value="1"/>
</dbReference>
<name>A0A137SQF8_9BACT</name>
<organism evidence="2 3">
    <name type="scientific">Prevotella bivia</name>
    <dbReference type="NCBI Taxonomy" id="28125"/>
    <lineage>
        <taxon>Bacteria</taxon>
        <taxon>Pseudomonadati</taxon>
        <taxon>Bacteroidota</taxon>
        <taxon>Bacteroidia</taxon>
        <taxon>Bacteroidales</taxon>
        <taxon>Prevotellaceae</taxon>
        <taxon>Prevotella</taxon>
    </lineage>
</organism>
<dbReference type="EMBL" id="LTAG01000133">
    <property type="protein sequence ID" value="KXO14654.1"/>
    <property type="molecule type" value="Genomic_DNA"/>
</dbReference>
<dbReference type="InterPro" id="IPR000182">
    <property type="entry name" value="GNAT_dom"/>
</dbReference>
<proteinExistence type="predicted"/>
<evidence type="ECO:0000259" key="1">
    <source>
        <dbReference type="PROSITE" id="PS51186"/>
    </source>
</evidence>
<evidence type="ECO:0000313" key="3">
    <source>
        <dbReference type="Proteomes" id="UP000070093"/>
    </source>
</evidence>
<comment type="caution">
    <text evidence="2">The sequence shown here is derived from an EMBL/GenBank/DDBJ whole genome shotgun (WGS) entry which is preliminary data.</text>
</comment>
<reference evidence="2 3" key="1">
    <citation type="submission" date="2016-02" db="EMBL/GenBank/DDBJ databases">
        <authorList>
            <person name="Wen L."/>
            <person name="He K."/>
            <person name="Yang H."/>
        </authorList>
    </citation>
    <scope>NUCLEOTIDE SEQUENCE [LARGE SCALE GENOMIC DNA]</scope>
    <source>
        <strain evidence="2 3">GED7880</strain>
    </source>
</reference>
<dbReference type="PANTHER" id="PTHR43415">
    <property type="entry name" value="SPERMIDINE N(1)-ACETYLTRANSFERASE"/>
    <property type="match status" value="1"/>
</dbReference>
<keyword evidence="2" id="KW-0808">Transferase</keyword>
<dbReference type="GO" id="GO:0016747">
    <property type="term" value="F:acyltransferase activity, transferring groups other than amino-acyl groups"/>
    <property type="evidence" value="ECO:0007669"/>
    <property type="project" value="InterPro"/>
</dbReference>
<dbReference type="Gene3D" id="3.40.630.30">
    <property type="match status" value="1"/>
</dbReference>